<protein>
    <submittedName>
        <fullName evidence="3">ElaB/YqjD/DUF883 family membrane-anchored ribosome-binding protein</fullName>
    </submittedName>
</protein>
<evidence type="ECO:0000313" key="4">
    <source>
        <dbReference type="Proteomes" id="UP000649753"/>
    </source>
</evidence>
<reference evidence="3" key="1">
    <citation type="submission" date="2020-10" db="EMBL/GenBank/DDBJ databases">
        <title>Sequencing the genomes of 1000 actinobacteria strains.</title>
        <authorList>
            <person name="Klenk H.-P."/>
        </authorList>
    </citation>
    <scope>NUCLEOTIDE SEQUENCE</scope>
    <source>
        <strain evidence="3">DSM 46832</strain>
    </source>
</reference>
<keyword evidence="2" id="KW-1133">Transmembrane helix</keyword>
<dbReference type="Pfam" id="PF12277">
    <property type="entry name" value="DUF3618"/>
    <property type="match status" value="1"/>
</dbReference>
<name>A0A927M6E7_9ACTN</name>
<dbReference type="RefSeq" id="WP_192768419.1">
    <property type="nucleotide sequence ID" value="NZ_JADBEB010000001.1"/>
</dbReference>
<accession>A0A927M6E7</accession>
<gene>
    <name evidence="3" type="ORF">H4W31_004482</name>
</gene>
<dbReference type="AlphaFoldDB" id="A0A927M6E7"/>
<feature type="transmembrane region" description="Helical" evidence="2">
    <location>
        <begin position="79"/>
        <end position="98"/>
    </location>
</feature>
<evidence type="ECO:0000256" key="2">
    <source>
        <dbReference type="SAM" id="Phobius"/>
    </source>
</evidence>
<sequence length="103" mass="10736">MNRSNGSGNPEALRAEIRQTRAELGETVQALAAKADVKARIKGSAAQTRDRVRERAGQTTATVRSSVHDAGSVALRHPASWAVIAAGALALAVVVLVARGRRG</sequence>
<evidence type="ECO:0000256" key="1">
    <source>
        <dbReference type="SAM" id="MobiDB-lite"/>
    </source>
</evidence>
<comment type="caution">
    <text evidence="3">The sequence shown here is derived from an EMBL/GenBank/DDBJ whole genome shotgun (WGS) entry which is preliminary data.</text>
</comment>
<proteinExistence type="predicted"/>
<keyword evidence="2" id="KW-0472">Membrane</keyword>
<dbReference type="Proteomes" id="UP000649753">
    <property type="component" value="Unassembled WGS sequence"/>
</dbReference>
<evidence type="ECO:0000313" key="3">
    <source>
        <dbReference type="EMBL" id="MBE1488844.1"/>
    </source>
</evidence>
<dbReference type="InterPro" id="IPR022062">
    <property type="entry name" value="DUF3618"/>
</dbReference>
<feature type="region of interest" description="Disordered" evidence="1">
    <location>
        <begin position="42"/>
        <end position="64"/>
    </location>
</feature>
<dbReference type="EMBL" id="JADBEB010000001">
    <property type="protein sequence ID" value="MBE1488844.1"/>
    <property type="molecule type" value="Genomic_DNA"/>
</dbReference>
<organism evidence="3 4">
    <name type="scientific">Plantactinospora soyae</name>
    <dbReference type="NCBI Taxonomy" id="1544732"/>
    <lineage>
        <taxon>Bacteria</taxon>
        <taxon>Bacillati</taxon>
        <taxon>Actinomycetota</taxon>
        <taxon>Actinomycetes</taxon>
        <taxon>Micromonosporales</taxon>
        <taxon>Micromonosporaceae</taxon>
        <taxon>Plantactinospora</taxon>
    </lineage>
</organism>
<keyword evidence="4" id="KW-1185">Reference proteome</keyword>
<keyword evidence="2" id="KW-0812">Transmembrane</keyword>